<dbReference type="PANTHER" id="PTHR36730:SF1">
    <property type="entry name" value="CATHEPSIN PROPEPTIDE INHIBITOR DOMAIN-CONTAINING PROTEIN"/>
    <property type="match status" value="1"/>
</dbReference>
<dbReference type="PANTHER" id="PTHR36730">
    <property type="entry name" value="OS03G0210700 PROTEIN"/>
    <property type="match status" value="1"/>
</dbReference>
<comment type="caution">
    <text evidence="1">The sequence shown here is derived from an EMBL/GenBank/DDBJ whole genome shotgun (WGS) entry which is preliminary data.</text>
</comment>
<gene>
    <name evidence="1" type="ORF">Taro_022518</name>
</gene>
<organism evidence="1 2">
    <name type="scientific">Colocasia esculenta</name>
    <name type="common">Wild taro</name>
    <name type="synonym">Arum esculentum</name>
    <dbReference type="NCBI Taxonomy" id="4460"/>
    <lineage>
        <taxon>Eukaryota</taxon>
        <taxon>Viridiplantae</taxon>
        <taxon>Streptophyta</taxon>
        <taxon>Embryophyta</taxon>
        <taxon>Tracheophyta</taxon>
        <taxon>Spermatophyta</taxon>
        <taxon>Magnoliopsida</taxon>
        <taxon>Liliopsida</taxon>
        <taxon>Araceae</taxon>
        <taxon>Aroideae</taxon>
        <taxon>Colocasieae</taxon>
        <taxon>Colocasia</taxon>
    </lineage>
</organism>
<reference evidence="1" key="1">
    <citation type="submission" date="2017-07" db="EMBL/GenBank/DDBJ databases">
        <title>Taro Niue Genome Assembly and Annotation.</title>
        <authorList>
            <person name="Atibalentja N."/>
            <person name="Keating K."/>
            <person name="Fields C.J."/>
        </authorList>
    </citation>
    <scope>NUCLEOTIDE SEQUENCE</scope>
    <source>
        <strain evidence="1">Niue_2</strain>
        <tissue evidence="1">Leaf</tissue>
    </source>
</reference>
<dbReference type="OrthoDB" id="2019425at2759"/>
<evidence type="ECO:0000313" key="1">
    <source>
        <dbReference type="EMBL" id="MQL89923.1"/>
    </source>
</evidence>
<name>A0A843VBI9_COLES</name>
<dbReference type="EMBL" id="NMUH01001191">
    <property type="protein sequence ID" value="MQL89923.1"/>
    <property type="molecule type" value="Genomic_DNA"/>
</dbReference>
<dbReference type="Proteomes" id="UP000652761">
    <property type="component" value="Unassembled WGS sequence"/>
</dbReference>
<sequence length="143" mass="15450">MLSSPFLRLPVAPLHGHPFVAASGHPAAQRSRDLAGPCRGANREVLSSASSPSASLAFPRALRKSVPLAASAAILLWSHPVDAGILSGFSGLESIPGPELPQIDFLKRWSDEKQKKYEELDSRFKSSPVLKELLEKSRSNKAR</sequence>
<proteinExistence type="predicted"/>
<dbReference type="AlphaFoldDB" id="A0A843VBI9"/>
<protein>
    <submittedName>
        <fullName evidence="1">Uncharacterized protein</fullName>
    </submittedName>
</protein>
<keyword evidence="2" id="KW-1185">Reference proteome</keyword>
<evidence type="ECO:0000313" key="2">
    <source>
        <dbReference type="Proteomes" id="UP000652761"/>
    </source>
</evidence>
<accession>A0A843VBI9</accession>